<organism evidence="1 2">
    <name type="scientific">Gossypium lobatum</name>
    <dbReference type="NCBI Taxonomy" id="34289"/>
    <lineage>
        <taxon>Eukaryota</taxon>
        <taxon>Viridiplantae</taxon>
        <taxon>Streptophyta</taxon>
        <taxon>Embryophyta</taxon>
        <taxon>Tracheophyta</taxon>
        <taxon>Spermatophyta</taxon>
        <taxon>Magnoliopsida</taxon>
        <taxon>eudicotyledons</taxon>
        <taxon>Gunneridae</taxon>
        <taxon>Pentapetalae</taxon>
        <taxon>rosids</taxon>
        <taxon>malvids</taxon>
        <taxon>Malvales</taxon>
        <taxon>Malvaceae</taxon>
        <taxon>Malvoideae</taxon>
        <taxon>Gossypium</taxon>
    </lineage>
</organism>
<protein>
    <submittedName>
        <fullName evidence="1">Uncharacterized protein</fullName>
    </submittedName>
</protein>
<dbReference type="EMBL" id="JABEZX010050213">
    <property type="protein sequence ID" value="MBA0574943.1"/>
    <property type="molecule type" value="Genomic_DNA"/>
</dbReference>
<proteinExistence type="predicted"/>
<sequence>MDHDLEDRVLTLEEGKKRARGRLMRCNRVSRWIMLGLAWGY</sequence>
<keyword evidence="2" id="KW-1185">Reference proteome</keyword>
<gene>
    <name evidence="1" type="ORF">Golob_024659</name>
</gene>
<reference evidence="1 2" key="1">
    <citation type="journal article" date="2019" name="Genome Biol. Evol.">
        <title>Insights into the evolution of the New World diploid cottons (Gossypium, subgenus Houzingenia) based on genome sequencing.</title>
        <authorList>
            <person name="Grover C.E."/>
            <person name="Arick M.A. 2nd"/>
            <person name="Thrash A."/>
            <person name="Conover J.L."/>
            <person name="Sanders W.S."/>
            <person name="Peterson D.G."/>
            <person name="Frelichowski J.E."/>
            <person name="Scheffler J.A."/>
            <person name="Scheffler B.E."/>
            <person name="Wendel J.F."/>
        </authorList>
    </citation>
    <scope>NUCLEOTIDE SEQUENCE [LARGE SCALE GENOMIC DNA]</scope>
    <source>
        <strain evidence="1">157</strain>
        <tissue evidence="1">Leaf</tissue>
    </source>
</reference>
<comment type="caution">
    <text evidence="1">The sequence shown here is derived from an EMBL/GenBank/DDBJ whole genome shotgun (WGS) entry which is preliminary data.</text>
</comment>
<dbReference type="AlphaFoldDB" id="A0A7J8NDK8"/>
<accession>A0A7J8NDK8</accession>
<dbReference type="Proteomes" id="UP000593572">
    <property type="component" value="Unassembled WGS sequence"/>
</dbReference>
<evidence type="ECO:0000313" key="2">
    <source>
        <dbReference type="Proteomes" id="UP000593572"/>
    </source>
</evidence>
<name>A0A7J8NDK8_9ROSI</name>
<evidence type="ECO:0000313" key="1">
    <source>
        <dbReference type="EMBL" id="MBA0574943.1"/>
    </source>
</evidence>